<gene>
    <name evidence="2" type="ORF">BCR43DRAFT_559712</name>
</gene>
<dbReference type="SUPFAM" id="SSF82199">
    <property type="entry name" value="SET domain"/>
    <property type="match status" value="1"/>
</dbReference>
<protein>
    <recommendedName>
        <fullName evidence="4">SET domain-containing protein</fullName>
    </recommendedName>
</protein>
<dbReference type="AlphaFoldDB" id="A0A1X2HTJ2"/>
<evidence type="ECO:0000313" key="2">
    <source>
        <dbReference type="EMBL" id="ORZ02879.1"/>
    </source>
</evidence>
<dbReference type="Gene3D" id="2.170.270.10">
    <property type="entry name" value="SET domain"/>
    <property type="match status" value="1"/>
</dbReference>
<feature type="compositionally biased region" description="Polar residues" evidence="1">
    <location>
        <begin position="21"/>
        <end position="30"/>
    </location>
</feature>
<accession>A0A1X2HTJ2</accession>
<dbReference type="OrthoDB" id="5560686at2759"/>
<dbReference type="InParanoid" id="A0A1X2HTJ2"/>
<organism evidence="2 3">
    <name type="scientific">Syncephalastrum racemosum</name>
    <name type="common">Filamentous fungus</name>
    <dbReference type="NCBI Taxonomy" id="13706"/>
    <lineage>
        <taxon>Eukaryota</taxon>
        <taxon>Fungi</taxon>
        <taxon>Fungi incertae sedis</taxon>
        <taxon>Mucoromycota</taxon>
        <taxon>Mucoromycotina</taxon>
        <taxon>Mucoromycetes</taxon>
        <taxon>Mucorales</taxon>
        <taxon>Syncephalastraceae</taxon>
        <taxon>Syncephalastrum</taxon>
    </lineage>
</organism>
<keyword evidence="3" id="KW-1185">Reference proteome</keyword>
<evidence type="ECO:0000256" key="1">
    <source>
        <dbReference type="SAM" id="MobiDB-lite"/>
    </source>
</evidence>
<evidence type="ECO:0008006" key="4">
    <source>
        <dbReference type="Google" id="ProtNLM"/>
    </source>
</evidence>
<feature type="region of interest" description="Disordered" evidence="1">
    <location>
        <begin position="1"/>
        <end position="56"/>
    </location>
</feature>
<dbReference type="Proteomes" id="UP000242180">
    <property type="component" value="Unassembled WGS sequence"/>
</dbReference>
<proteinExistence type="predicted"/>
<dbReference type="STRING" id="13706.A0A1X2HTJ2"/>
<feature type="compositionally biased region" description="Low complexity" evidence="1">
    <location>
        <begin position="43"/>
        <end position="53"/>
    </location>
</feature>
<comment type="caution">
    <text evidence="2">The sequence shown here is derived from an EMBL/GenBank/DDBJ whole genome shotgun (WGS) entry which is preliminary data.</text>
</comment>
<evidence type="ECO:0000313" key="3">
    <source>
        <dbReference type="Proteomes" id="UP000242180"/>
    </source>
</evidence>
<dbReference type="InterPro" id="IPR046341">
    <property type="entry name" value="SET_dom_sf"/>
</dbReference>
<reference evidence="2 3" key="1">
    <citation type="submission" date="2016-07" db="EMBL/GenBank/DDBJ databases">
        <title>Pervasive Adenine N6-methylation of Active Genes in Fungi.</title>
        <authorList>
            <consortium name="DOE Joint Genome Institute"/>
            <person name="Mondo S.J."/>
            <person name="Dannebaum R.O."/>
            <person name="Kuo R.C."/>
            <person name="Labutti K."/>
            <person name="Haridas S."/>
            <person name="Kuo A."/>
            <person name="Salamov A."/>
            <person name="Ahrendt S.R."/>
            <person name="Lipzen A."/>
            <person name="Sullivan W."/>
            <person name="Andreopoulos W.B."/>
            <person name="Clum A."/>
            <person name="Lindquist E."/>
            <person name="Daum C."/>
            <person name="Ramamoorthy G.K."/>
            <person name="Gryganskyi A."/>
            <person name="Culley D."/>
            <person name="Magnuson J.K."/>
            <person name="James T.Y."/>
            <person name="O'Malley M.A."/>
            <person name="Stajich J.E."/>
            <person name="Spatafora J.W."/>
            <person name="Visel A."/>
            <person name="Grigoriev I.V."/>
        </authorList>
    </citation>
    <scope>NUCLEOTIDE SEQUENCE [LARGE SCALE GENOMIC DNA]</scope>
    <source>
        <strain evidence="2 3">NRRL 2496</strain>
    </source>
</reference>
<dbReference type="EMBL" id="MCGN01000001">
    <property type="protein sequence ID" value="ORZ02879.1"/>
    <property type="molecule type" value="Genomic_DNA"/>
</dbReference>
<sequence length="322" mass="36773">MLEPAITPSTLAGGNKRPLPQHSSSSTTDSVPFAKRRQPLNSQQQQQQQQQQQKPAYTQADLLVMALEQNPPHHCLPRKELIRAAVDLDTRLNQDMGRPRAFRGKTPMNSASAVLSYNADGYFTRFKPNGSKSTYFRLSQTPDSFQRMVEHYQRWQANLFHNWLDQPQPNLEGQTEFDVFLARRRWQKDAVPPQSWQDLLHISNGQVSAARDLPAKSTLGFYFGVPMTLQDFCSRKQNLGDANRYCVSLDDTHVLDATDAQGRLFDSVIACPFHYVRRTKDTAACNVAFSRGNEENQVVCRTLREIPKGEELVCQRFEIKRC</sequence>
<name>A0A1X2HTJ2_SYNRA</name>